<comment type="caution">
    <text evidence="2">The sequence shown here is derived from an EMBL/GenBank/DDBJ whole genome shotgun (WGS) entry which is preliminary data.</text>
</comment>
<dbReference type="AlphaFoldDB" id="A0A149V5N4"/>
<reference evidence="2 3" key="1">
    <citation type="submission" date="2015-06" db="EMBL/GenBank/DDBJ databases">
        <title>Improved classification and identification of acetic acid bacteria using matrix-assisted laser desorption/ionization time-of-flight mass spectrometry; Gluconobacter nephelii and Gluconobacter uchimurae are later heterotypic synonyms of Gluconobacter japonicus and Gluconobacter oxydans, respectively.</title>
        <authorList>
            <person name="Li L."/>
            <person name="Cleenwerck I."/>
            <person name="De Vuyst L."/>
            <person name="Vandamme P."/>
        </authorList>
    </citation>
    <scope>NUCLEOTIDE SEQUENCE [LARGE SCALE GENOMIC DNA]</scope>
    <source>
        <strain evidence="2 3">LMG 1604</strain>
    </source>
</reference>
<dbReference type="RefSeq" id="WP_061490884.1">
    <property type="nucleotide sequence ID" value="NZ_LHZZ01000517.1"/>
</dbReference>
<dbReference type="Proteomes" id="UP000075538">
    <property type="component" value="Unassembled WGS sequence"/>
</dbReference>
<evidence type="ECO:0000259" key="1">
    <source>
        <dbReference type="Pfam" id="PF07157"/>
    </source>
</evidence>
<accession>A0A149V5N4</accession>
<feature type="domain" description="DNA circulation N-terminal" evidence="1">
    <location>
        <begin position="14"/>
        <end position="97"/>
    </location>
</feature>
<sequence length="433" mass="45421">MQLGSLSKLAGEFLQGSFRGVPFVVMGNGGQAGRKQAVHDYPYRDTPWVEDLGRRGRLYRITGFLCGATCYVQRDLLTTAAEASGPGLLIHPTIGVIRAACMSFEWRERDGFTGVIDIQLELLEQRNLLTSLVKTALDAAVATAAIAMQVSASSDFSGKAVPAWSVGEPSITAGKAASAKWAASAASSIRSPAVMGASIATLPGNNGRYAARNNGTIDPTATVDSVWSSLSAATASLDSQIDSLQTTTSAADLATVILTIPESLREAVADPGTQLSVLLPLTVYSPDSSQTTAPIGSAISTLTTAVADLCRRSALAAIAQACADWQPTSSQEAEALRLQVAELLDAEALVAADSGNDATWQALRTLRVQVTQDLSERASRLPDQITITRNACLPALTLGQQVYADATRAPDLIMRADPIHPAFMPTSFEALSA</sequence>
<evidence type="ECO:0000313" key="3">
    <source>
        <dbReference type="Proteomes" id="UP000075538"/>
    </source>
</evidence>
<gene>
    <name evidence="2" type="ORF">AD953_06985</name>
</gene>
<dbReference type="InterPro" id="IPR009826">
    <property type="entry name" value="DNA_circ_N"/>
</dbReference>
<dbReference type="Pfam" id="PF07157">
    <property type="entry name" value="DNA_circ_N"/>
    <property type="match status" value="1"/>
</dbReference>
<proteinExistence type="predicted"/>
<evidence type="ECO:0000313" key="2">
    <source>
        <dbReference type="EMBL" id="KXV75550.1"/>
    </source>
</evidence>
<protein>
    <recommendedName>
        <fullName evidence="1">DNA circulation N-terminal domain-containing protein</fullName>
    </recommendedName>
</protein>
<dbReference type="PATRIC" id="fig|178901.15.peg.1816"/>
<name>A0A149V5N4_9PROT</name>
<organism evidence="2 3">
    <name type="scientific">Acetobacter malorum</name>
    <dbReference type="NCBI Taxonomy" id="178901"/>
    <lineage>
        <taxon>Bacteria</taxon>
        <taxon>Pseudomonadati</taxon>
        <taxon>Pseudomonadota</taxon>
        <taxon>Alphaproteobacteria</taxon>
        <taxon>Acetobacterales</taxon>
        <taxon>Acetobacteraceae</taxon>
        <taxon>Acetobacter</taxon>
    </lineage>
</organism>
<dbReference type="EMBL" id="LHZZ01000517">
    <property type="protein sequence ID" value="KXV75550.1"/>
    <property type="molecule type" value="Genomic_DNA"/>
</dbReference>